<protein>
    <recommendedName>
        <fullName evidence="2">N-acetylmuramoyl-L-alanine amidase</fullName>
        <ecNumber evidence="2">3.5.1.28</ecNumber>
    </recommendedName>
</protein>
<dbReference type="SMART" id="SM00287">
    <property type="entry name" value="SH3b"/>
    <property type="match status" value="1"/>
</dbReference>
<comment type="caution">
    <text evidence="4">The sequence shown here is derived from an EMBL/GenBank/DDBJ whole genome shotgun (WGS) entry which is preliminary data.</text>
</comment>
<evidence type="ECO:0000256" key="2">
    <source>
        <dbReference type="ARBA" id="ARBA00011901"/>
    </source>
</evidence>
<gene>
    <name evidence="4" type="ORF">ABID24_001823</name>
</gene>
<dbReference type="EC" id="3.5.1.28" evidence="2"/>
<evidence type="ECO:0000259" key="3">
    <source>
        <dbReference type="SMART" id="SM00287"/>
    </source>
</evidence>
<dbReference type="Gene3D" id="2.30.30.40">
    <property type="entry name" value="SH3 Domains"/>
    <property type="match status" value="1"/>
</dbReference>
<dbReference type="RefSeq" id="WP_178709210.1">
    <property type="nucleotide sequence ID" value="NZ_BAABXP010000001.1"/>
</dbReference>
<name>A0ABV2M2A9_9FIRM</name>
<comment type="catalytic activity">
    <reaction evidence="1">
        <text>Hydrolyzes the link between N-acetylmuramoyl residues and L-amino acid residues in certain cell-wall glycopeptides.</text>
        <dbReference type="EC" id="3.5.1.28"/>
    </reaction>
</comment>
<evidence type="ECO:0000313" key="5">
    <source>
        <dbReference type="Proteomes" id="UP001549106"/>
    </source>
</evidence>
<sequence>MTEHEKLVMRNIIYAVETGGQVYGQKDYADFTEAYTNSSSEHAITIGAGQWYGNEARTLLLNIKSADAATFKKYDNAGVASDLTKTDWSNYRISKTSAKAKAIVKIIDSAVGHRCQDKLVDTQMEAYVKEAAALGVTYIDAKMMCANFRHQGGASAVKRILAKTAKPYTLDHLYAACQTDTGNQVGAYKSRQKMVYNALKTHITNYKVTAAEAIQAAIKIAKAEIGYLEKASNKDLDDKTANAGNGNYTKYWRDVAPEYQGSYWCAGFISWVFMKAFGKSKAIELLKHWPYISVYDLSTRFTHYSTPKVGDIVMFYSSSQGYYHTGLVISVNGSQFTTIEGNTSGGSGIDPNGGGVFQKNRSVNSGTLFARPDYSIVTSINGSGEDPVPPSTWVTTGTAVCTGDDVYVRKTPGGTVMGMVSKGTKLELDGTSSGVWVHVRVSGIGIGYMHQDYVGKDSGSTGSSPVTTAQKALNSKFSAGLAVDGIWGPACKKAYIKAIQSALNSVYGAGLATDGIWGTNTSNACAAHVLSEGANNLYVGVLQIGLYAHNITLNSGIDNDFGPSTKQGVIKFQSSQGLAADGMAGRDTFARLADV</sequence>
<accession>A0ABV2M2A9</accession>
<dbReference type="Proteomes" id="UP001549106">
    <property type="component" value="Unassembled WGS sequence"/>
</dbReference>
<dbReference type="SUPFAM" id="SSF54001">
    <property type="entry name" value="Cysteine proteinases"/>
    <property type="match status" value="1"/>
</dbReference>
<feature type="domain" description="SH3b" evidence="3">
    <location>
        <begin position="396"/>
        <end position="458"/>
    </location>
</feature>
<dbReference type="Gene3D" id="1.10.101.10">
    <property type="entry name" value="PGBD-like superfamily/PGBD"/>
    <property type="match status" value="2"/>
</dbReference>
<dbReference type="InterPro" id="IPR007921">
    <property type="entry name" value="CHAP_dom"/>
</dbReference>
<organism evidence="4 5">
    <name type="scientific">Blautia caecimuris</name>
    <dbReference type="NCBI Taxonomy" id="1796615"/>
    <lineage>
        <taxon>Bacteria</taxon>
        <taxon>Bacillati</taxon>
        <taxon>Bacillota</taxon>
        <taxon>Clostridia</taxon>
        <taxon>Lachnospirales</taxon>
        <taxon>Lachnospiraceae</taxon>
        <taxon>Blautia</taxon>
    </lineage>
</organism>
<evidence type="ECO:0000256" key="1">
    <source>
        <dbReference type="ARBA" id="ARBA00001561"/>
    </source>
</evidence>
<dbReference type="SUPFAM" id="SSF47090">
    <property type="entry name" value="PGBD-like"/>
    <property type="match status" value="1"/>
</dbReference>
<evidence type="ECO:0000313" key="4">
    <source>
        <dbReference type="EMBL" id="MET3750571.1"/>
    </source>
</evidence>
<proteinExistence type="predicted"/>
<dbReference type="InterPro" id="IPR003646">
    <property type="entry name" value="SH3-like_bac-type"/>
</dbReference>
<dbReference type="EMBL" id="JBEPMJ010000012">
    <property type="protein sequence ID" value="MET3750571.1"/>
    <property type="molecule type" value="Genomic_DNA"/>
</dbReference>
<dbReference type="Pfam" id="PF05257">
    <property type="entry name" value="CHAP"/>
    <property type="match status" value="1"/>
</dbReference>
<reference evidence="4 5" key="1">
    <citation type="submission" date="2024-06" db="EMBL/GenBank/DDBJ databases">
        <title>Genomic Encyclopedia of Type Strains, Phase IV (KMG-IV): sequencing the most valuable type-strain genomes for metagenomic binning, comparative biology and taxonomic classification.</title>
        <authorList>
            <person name="Goeker M."/>
        </authorList>
    </citation>
    <scope>NUCLEOTIDE SEQUENCE [LARGE SCALE GENOMIC DNA]</scope>
    <source>
        <strain evidence="4 5">DSM 29492</strain>
    </source>
</reference>
<dbReference type="InterPro" id="IPR036365">
    <property type="entry name" value="PGBD-like_sf"/>
</dbReference>
<dbReference type="InterPro" id="IPR038765">
    <property type="entry name" value="Papain-like_cys_pep_sf"/>
</dbReference>
<dbReference type="Pfam" id="PF01471">
    <property type="entry name" value="PG_binding_1"/>
    <property type="match status" value="1"/>
</dbReference>
<dbReference type="InterPro" id="IPR036366">
    <property type="entry name" value="PGBDSf"/>
</dbReference>
<dbReference type="InterPro" id="IPR002477">
    <property type="entry name" value="Peptidoglycan-bd-like"/>
</dbReference>
<keyword evidence="5" id="KW-1185">Reference proteome</keyword>